<sequence length="292" mass="31034">MMGRMEGKVAFVTGAGRGQGRAHAIRLAEEGADIVALDILENLEDMPYPMATEADRTETISAVEALGRRIIFEKADIRDLERLHEVAAQGIAEFGHIDVLVANAGAGTSAISYEMSEDTFTAVVDSFLTGTWRTIRAVAPHMIEAGRGGSIILISSIAGLVAIPNMAHYVAAKHGVTGLMKACAIELGPFDIRVNAVHPSNVNTPMIQNPAIRGVWSGNPAATDEEIIPVMSSMHILDTPWMEPVDISHAVLWLASDEARYVTGSSLPVDAGALAPFTIPHGTFGTDIQEAS</sequence>
<evidence type="ECO:0000313" key="5">
    <source>
        <dbReference type="Proteomes" id="UP000440096"/>
    </source>
</evidence>
<evidence type="ECO:0000313" key="4">
    <source>
        <dbReference type="EMBL" id="MTD54936.1"/>
    </source>
</evidence>
<dbReference type="PANTHER" id="PTHR24321:SF8">
    <property type="entry name" value="ESTRADIOL 17-BETA-DEHYDROGENASE 8-RELATED"/>
    <property type="match status" value="1"/>
</dbReference>
<dbReference type="EC" id="1.1.99.-" evidence="4"/>
<dbReference type="FunFam" id="3.40.50.720:FF:000084">
    <property type="entry name" value="Short-chain dehydrogenase reductase"/>
    <property type="match status" value="1"/>
</dbReference>
<accession>A0A6N7Z626</accession>
<keyword evidence="2 4" id="KW-0560">Oxidoreductase</keyword>
<keyword evidence="5" id="KW-1185">Reference proteome</keyword>
<dbReference type="PRINTS" id="PR00081">
    <property type="entry name" value="GDHRDH"/>
</dbReference>
<dbReference type="EMBL" id="WMBA01000016">
    <property type="protein sequence ID" value="MTD54936.1"/>
    <property type="molecule type" value="Genomic_DNA"/>
</dbReference>
<organism evidence="4 5">
    <name type="scientific">Amycolatopsis pithecellobii</name>
    <dbReference type="NCBI Taxonomy" id="664692"/>
    <lineage>
        <taxon>Bacteria</taxon>
        <taxon>Bacillati</taxon>
        <taxon>Actinomycetota</taxon>
        <taxon>Actinomycetes</taxon>
        <taxon>Pseudonocardiales</taxon>
        <taxon>Pseudonocardiaceae</taxon>
        <taxon>Amycolatopsis</taxon>
    </lineage>
</organism>
<dbReference type="PRINTS" id="PR00080">
    <property type="entry name" value="SDRFAMILY"/>
</dbReference>
<dbReference type="NCBIfam" id="TIGR03971">
    <property type="entry name" value="SDR_subfam_1"/>
    <property type="match status" value="1"/>
</dbReference>
<dbReference type="GO" id="GO:0016491">
    <property type="term" value="F:oxidoreductase activity"/>
    <property type="evidence" value="ECO:0007669"/>
    <property type="project" value="UniProtKB-KW"/>
</dbReference>
<dbReference type="Proteomes" id="UP000440096">
    <property type="component" value="Unassembled WGS sequence"/>
</dbReference>
<dbReference type="AlphaFoldDB" id="A0A6N7Z626"/>
<comment type="similarity">
    <text evidence="1">Belongs to the short-chain dehydrogenases/reductases (SDR) family.</text>
</comment>
<dbReference type="PANTHER" id="PTHR24321">
    <property type="entry name" value="DEHYDROGENASES, SHORT CHAIN"/>
    <property type="match status" value="1"/>
</dbReference>
<evidence type="ECO:0000256" key="2">
    <source>
        <dbReference type="ARBA" id="ARBA00023002"/>
    </source>
</evidence>
<dbReference type="Pfam" id="PF13561">
    <property type="entry name" value="adh_short_C2"/>
    <property type="match status" value="1"/>
</dbReference>
<dbReference type="SUPFAM" id="SSF51735">
    <property type="entry name" value="NAD(P)-binding Rossmann-fold domains"/>
    <property type="match status" value="1"/>
</dbReference>
<name>A0A6N7Z626_9PSEU</name>
<dbReference type="Gene3D" id="3.40.50.720">
    <property type="entry name" value="NAD(P)-binding Rossmann-like Domain"/>
    <property type="match status" value="1"/>
</dbReference>
<dbReference type="CDD" id="cd05233">
    <property type="entry name" value="SDR_c"/>
    <property type="match status" value="1"/>
</dbReference>
<gene>
    <name evidence="4" type="ORF">GKO32_13245</name>
</gene>
<dbReference type="NCBIfam" id="NF009467">
    <property type="entry name" value="PRK12826.1-3"/>
    <property type="match status" value="1"/>
</dbReference>
<dbReference type="InterPro" id="IPR036291">
    <property type="entry name" value="NAD(P)-bd_dom_sf"/>
</dbReference>
<reference evidence="4 5" key="1">
    <citation type="submission" date="2019-11" db="EMBL/GenBank/DDBJ databases">
        <title>Draft genome of Amycolatopsis RM579.</title>
        <authorList>
            <person name="Duangmal K."/>
            <person name="Mingma R."/>
        </authorList>
    </citation>
    <scope>NUCLEOTIDE SEQUENCE [LARGE SCALE GENOMIC DNA]</scope>
    <source>
        <strain evidence="4 5">RM579</strain>
    </source>
</reference>
<dbReference type="InterPro" id="IPR002347">
    <property type="entry name" value="SDR_fam"/>
</dbReference>
<dbReference type="OrthoDB" id="5173603at2"/>
<protein>
    <submittedName>
        <fullName evidence="4">Mycofactocin-coupled SDR family oxidoreductase</fullName>
        <ecNumber evidence="4">1.1.99.-</ecNumber>
    </submittedName>
</protein>
<proteinExistence type="inferred from homology"/>
<comment type="caution">
    <text evidence="4">The sequence shown here is derived from an EMBL/GenBank/DDBJ whole genome shotgun (WGS) entry which is preliminary data.</text>
</comment>
<evidence type="ECO:0000256" key="3">
    <source>
        <dbReference type="ARBA" id="ARBA00023027"/>
    </source>
</evidence>
<dbReference type="InterPro" id="IPR023985">
    <property type="entry name" value="SDR_subfam_1"/>
</dbReference>
<keyword evidence="3" id="KW-0520">NAD</keyword>
<evidence type="ECO:0000256" key="1">
    <source>
        <dbReference type="ARBA" id="ARBA00006484"/>
    </source>
</evidence>